<reference evidence="4" key="1">
    <citation type="submission" date="2016-10" db="EMBL/GenBank/DDBJ databases">
        <authorList>
            <person name="Varghese N."/>
            <person name="Submissions S."/>
        </authorList>
    </citation>
    <scope>NUCLEOTIDE SEQUENCE [LARGE SCALE GENOMIC DNA]</scope>
    <source>
        <strain evidence="4">CGMCC 1.8981</strain>
    </source>
</reference>
<name>A0A1H6FMT3_9EURY</name>
<gene>
    <name evidence="3" type="ORF">SAMN04487967_0455</name>
</gene>
<keyword evidence="2" id="KW-0472">Membrane</keyword>
<feature type="transmembrane region" description="Helical" evidence="2">
    <location>
        <begin position="6"/>
        <end position="27"/>
    </location>
</feature>
<dbReference type="AlphaFoldDB" id="A0A1H6FMT3"/>
<proteinExistence type="predicted"/>
<accession>A0A1H6FMT3</accession>
<dbReference type="RefSeq" id="WP_090504542.1">
    <property type="nucleotide sequence ID" value="NZ_FNWL01000001.1"/>
</dbReference>
<evidence type="ECO:0000256" key="1">
    <source>
        <dbReference type="SAM" id="MobiDB-lite"/>
    </source>
</evidence>
<keyword evidence="2" id="KW-1133">Transmembrane helix</keyword>
<keyword evidence="4" id="KW-1185">Reference proteome</keyword>
<evidence type="ECO:0000313" key="3">
    <source>
        <dbReference type="EMBL" id="SEH11662.1"/>
    </source>
</evidence>
<dbReference type="EMBL" id="FNWL01000001">
    <property type="protein sequence ID" value="SEH11662.1"/>
    <property type="molecule type" value="Genomic_DNA"/>
</dbReference>
<evidence type="ECO:0000256" key="2">
    <source>
        <dbReference type="SAM" id="Phobius"/>
    </source>
</evidence>
<keyword evidence="2" id="KW-0812">Transmembrane</keyword>
<evidence type="ECO:0000313" key="4">
    <source>
        <dbReference type="Proteomes" id="UP000199112"/>
    </source>
</evidence>
<feature type="compositionally biased region" description="Polar residues" evidence="1">
    <location>
        <begin position="137"/>
        <end position="160"/>
    </location>
</feature>
<dbReference type="Proteomes" id="UP000199112">
    <property type="component" value="Unassembled WGS sequence"/>
</dbReference>
<dbReference type="OrthoDB" id="170690at2157"/>
<protein>
    <submittedName>
        <fullName evidence="3">Uncharacterized protein</fullName>
    </submittedName>
</protein>
<organism evidence="3 4">
    <name type="scientific">Natronorubrum sediminis</name>
    <dbReference type="NCBI Taxonomy" id="640943"/>
    <lineage>
        <taxon>Archaea</taxon>
        <taxon>Methanobacteriati</taxon>
        <taxon>Methanobacteriota</taxon>
        <taxon>Stenosarchaea group</taxon>
        <taxon>Halobacteria</taxon>
        <taxon>Halobacteriales</taxon>
        <taxon>Natrialbaceae</taxon>
        <taxon>Natronorubrum</taxon>
    </lineage>
</organism>
<feature type="transmembrane region" description="Helical" evidence="2">
    <location>
        <begin position="287"/>
        <end position="310"/>
    </location>
</feature>
<feature type="region of interest" description="Disordered" evidence="1">
    <location>
        <begin position="137"/>
        <end position="209"/>
    </location>
</feature>
<sequence>MSFADVLVVSAVAMVGVGIVTGSITIVRTGMRRVRTVRTIRENGPTPVGELTTTTDPIRVDGIVRASEDGTLEAPLSGDSCVAYAVDARSVVEASDGGERAASEHTAADVVRQRDGQATGRTRFVVEDEYDAVSVDPSNATLSLSGGQPSADPDSQTPSWTAERALSQPARRRLEDENLLRPGDFGGGDTRTSSVHDGHEPSDQSGGIVRQYRERRLGPGDDVSVLGGRVVDSSDSVGAVGYNESAGTVSPSEPVGTVSADETGWFEISNVGHFDVLAAKRRTGTMYVLFGGLLLVPGLGFSLAGLVGLLSTLVL</sequence>